<dbReference type="GO" id="GO:0046872">
    <property type="term" value="F:metal ion binding"/>
    <property type="evidence" value="ECO:0007669"/>
    <property type="project" value="UniProtKB-KW"/>
</dbReference>
<dbReference type="OrthoDB" id="2021138at2759"/>
<evidence type="ECO:0000256" key="4">
    <source>
        <dbReference type="ARBA" id="ARBA00041057"/>
    </source>
</evidence>
<dbReference type="InterPro" id="IPR036705">
    <property type="entry name" value="Ribosyl_crysJ1_sf"/>
</dbReference>
<evidence type="ECO:0000256" key="6">
    <source>
        <dbReference type="ARBA" id="ARBA00042471"/>
    </source>
</evidence>
<dbReference type="InterPro" id="IPR050792">
    <property type="entry name" value="ADP-ribosylglycohydrolase"/>
</dbReference>
<dbReference type="PANTHER" id="PTHR16222:SF24">
    <property type="entry name" value="ADP-RIBOSYLHYDROLASE ARH3"/>
    <property type="match status" value="1"/>
</dbReference>
<dbReference type="Pfam" id="PF03747">
    <property type="entry name" value="ADP_ribosyl_GH"/>
    <property type="match status" value="1"/>
</dbReference>
<dbReference type="AlphaFoldDB" id="A0A9W8JJ43"/>
<dbReference type="InterPro" id="IPR005502">
    <property type="entry name" value="Ribosyl_crysJ1"/>
</dbReference>
<dbReference type="EC" id="3.2.1.143" evidence="2"/>
<comment type="similarity">
    <text evidence="1">Belongs to the ADP-ribosylglycohydrolase family.</text>
</comment>
<evidence type="ECO:0000256" key="8">
    <source>
        <dbReference type="ARBA" id="ARBA00042850"/>
    </source>
</evidence>
<feature type="non-terminal residue" evidence="13">
    <location>
        <position position="413"/>
    </location>
</feature>
<feature type="binding site" evidence="12">
    <location>
        <position position="68"/>
    </location>
    <ligand>
        <name>Mg(2+)</name>
        <dbReference type="ChEBI" id="CHEBI:18420"/>
        <label>1</label>
    </ligand>
</feature>
<dbReference type="SUPFAM" id="SSF101478">
    <property type="entry name" value="ADP-ribosylglycohydrolase"/>
    <property type="match status" value="1"/>
</dbReference>
<feature type="binding site" evidence="12">
    <location>
        <position position="69"/>
    </location>
    <ligand>
        <name>Mg(2+)</name>
        <dbReference type="ChEBI" id="CHEBI:18420"/>
        <label>1</label>
    </ligand>
</feature>
<organism evidence="13 14">
    <name type="scientific">Candolleomyces eurysporus</name>
    <dbReference type="NCBI Taxonomy" id="2828524"/>
    <lineage>
        <taxon>Eukaryota</taxon>
        <taxon>Fungi</taxon>
        <taxon>Dikarya</taxon>
        <taxon>Basidiomycota</taxon>
        <taxon>Agaricomycotina</taxon>
        <taxon>Agaricomycetes</taxon>
        <taxon>Agaricomycetidae</taxon>
        <taxon>Agaricales</taxon>
        <taxon>Agaricineae</taxon>
        <taxon>Psathyrellaceae</taxon>
        <taxon>Candolleomyces</taxon>
    </lineage>
</organism>
<name>A0A9W8JJ43_9AGAR</name>
<evidence type="ECO:0000313" key="14">
    <source>
        <dbReference type="Proteomes" id="UP001140091"/>
    </source>
</evidence>
<reference evidence="13" key="1">
    <citation type="submission" date="2022-06" db="EMBL/GenBank/DDBJ databases">
        <title>Genome Sequence of Candolleomyces eurysporus.</title>
        <authorList>
            <person name="Buettner E."/>
        </authorList>
    </citation>
    <scope>NUCLEOTIDE SEQUENCE</scope>
    <source>
        <strain evidence="13">VTCC 930004</strain>
    </source>
</reference>
<proteinExistence type="inferred from homology"/>
<comment type="cofactor">
    <cofactor evidence="12">
        <name>Mg(2+)</name>
        <dbReference type="ChEBI" id="CHEBI:18420"/>
    </cofactor>
    <text evidence="12">Binds 2 magnesium ions per subunit.</text>
</comment>
<evidence type="ECO:0000256" key="3">
    <source>
        <dbReference type="ARBA" id="ARBA00022801"/>
    </source>
</evidence>
<protein>
    <recommendedName>
        <fullName evidence="4">ADP-ribosylhydrolase ARH3</fullName>
        <ecNumber evidence="2">3.2.1.143</ecNumber>
    </recommendedName>
    <alternativeName>
        <fullName evidence="5">ADP-ribose glycohydrolase ARH3</fullName>
    </alternativeName>
    <alternativeName>
        <fullName evidence="6">ADP-ribosylhydrolase 3</fullName>
    </alternativeName>
    <alternativeName>
        <fullName evidence="9">O-acetyl-ADP-ribose deacetylase ARH3</fullName>
    </alternativeName>
    <alternativeName>
        <fullName evidence="10">Poly(ADP-ribose) glycohydrolase ARH3</fullName>
    </alternativeName>
    <alternativeName>
        <fullName evidence="8">[Protein ADP-ribosylarginine] hydrolase-like protein 2</fullName>
    </alternativeName>
    <alternativeName>
        <fullName evidence="7">[Protein ADP-ribosylserine] hydrolase</fullName>
    </alternativeName>
</protein>
<keyword evidence="3" id="KW-0378">Hydrolase</keyword>
<evidence type="ECO:0000256" key="11">
    <source>
        <dbReference type="ARBA" id="ARBA00049015"/>
    </source>
</evidence>
<gene>
    <name evidence="13" type="ORF">H1R20_g3291</name>
</gene>
<evidence type="ECO:0000256" key="5">
    <source>
        <dbReference type="ARBA" id="ARBA00042398"/>
    </source>
</evidence>
<feature type="binding site" evidence="12">
    <location>
        <position position="347"/>
    </location>
    <ligand>
        <name>Mg(2+)</name>
        <dbReference type="ChEBI" id="CHEBI:18420"/>
        <label>1</label>
    </ligand>
</feature>
<evidence type="ECO:0000256" key="2">
    <source>
        <dbReference type="ARBA" id="ARBA00012255"/>
    </source>
</evidence>
<dbReference type="PANTHER" id="PTHR16222">
    <property type="entry name" value="ADP-RIBOSYLGLYCOHYDROLASE"/>
    <property type="match status" value="1"/>
</dbReference>
<dbReference type="Proteomes" id="UP001140091">
    <property type="component" value="Unassembled WGS sequence"/>
</dbReference>
<evidence type="ECO:0000256" key="1">
    <source>
        <dbReference type="ARBA" id="ARBA00010702"/>
    </source>
</evidence>
<feature type="binding site" evidence="12">
    <location>
        <position position="349"/>
    </location>
    <ligand>
        <name>Mg(2+)</name>
        <dbReference type="ChEBI" id="CHEBI:18420"/>
        <label>1</label>
    </ligand>
</feature>
<evidence type="ECO:0000256" key="9">
    <source>
        <dbReference type="ARBA" id="ARBA00043187"/>
    </source>
</evidence>
<dbReference type="Gene3D" id="1.10.4080.10">
    <property type="entry name" value="ADP-ribosylation/Crystallin J1"/>
    <property type="match status" value="1"/>
</dbReference>
<evidence type="ECO:0000256" key="12">
    <source>
        <dbReference type="PIRSR" id="PIRSR605502-1"/>
    </source>
</evidence>
<comment type="catalytic activity">
    <reaction evidence="11">
        <text>alpha-NAD(+) + H2O = ADP-D-ribose + nicotinamide + H(+)</text>
        <dbReference type="Rhea" id="RHEA:68792"/>
        <dbReference type="ChEBI" id="CHEBI:15377"/>
        <dbReference type="ChEBI" id="CHEBI:15378"/>
        <dbReference type="ChEBI" id="CHEBI:17154"/>
        <dbReference type="ChEBI" id="CHEBI:57967"/>
        <dbReference type="ChEBI" id="CHEBI:77017"/>
    </reaction>
</comment>
<feature type="binding site" evidence="12">
    <location>
        <position position="350"/>
    </location>
    <ligand>
        <name>Mg(2+)</name>
        <dbReference type="ChEBI" id="CHEBI:18420"/>
        <label>1</label>
    </ligand>
</feature>
<keyword evidence="14" id="KW-1185">Reference proteome</keyword>
<keyword evidence="12" id="KW-0460">Magnesium</keyword>
<keyword evidence="12" id="KW-0479">Metal-binding</keyword>
<evidence type="ECO:0000313" key="13">
    <source>
        <dbReference type="EMBL" id="KAJ2933794.1"/>
    </source>
</evidence>
<evidence type="ECO:0000256" key="7">
    <source>
        <dbReference type="ARBA" id="ARBA00042722"/>
    </source>
</evidence>
<feature type="binding site" evidence="12">
    <location>
        <position position="70"/>
    </location>
    <ligand>
        <name>Mg(2+)</name>
        <dbReference type="ChEBI" id="CHEBI:18420"/>
        <label>1</label>
    </ligand>
</feature>
<dbReference type="EMBL" id="JANBPK010000734">
    <property type="protein sequence ID" value="KAJ2933794.1"/>
    <property type="molecule type" value="Genomic_DNA"/>
</dbReference>
<comment type="caution">
    <text evidence="13">The sequence shown here is derived from an EMBL/GenBank/DDBJ whole genome shotgun (WGS) entry which is preliminary data.</text>
</comment>
<sequence length="413" mass="45024">MATTPSLCDQLVVQASAEAKIKLSILATTLVDALGGPAEFHARFTFPLVTSFQPNTNFADVLQPGTWTDDSSMTLSLARSIATHGFDEAHQLEAYANWYQKGELSAVGECFDIGITIRTALEIYIANRESPQKALEQIQGRLSKTSSAGNGSLMRVLPVGLAYWRDPEVARVYARRSSQTTHPTLLCLEACEVWTGAIATVMQQAVRVEGKGNTAPSTYSKLDLLQYIADFPYQTQELRQALAIPIDAPSFAPDVGGSADIARQREAYYKQYHPILRLIEQVKTASPPGFQGESQDTDIDFPFVIPAAKALPSTGYVLHSIVAALHCFFATDTFEAGAIMAVNLGSDADTVGAIYAGLAGCWYASLEEGEASETSAARHLFWSKKVLEWKAGLVRRDLVEEVAEELARYERSL</sequence>
<dbReference type="GO" id="GO:0004649">
    <property type="term" value="F:poly(ADP-ribose) glycohydrolase activity"/>
    <property type="evidence" value="ECO:0007669"/>
    <property type="project" value="UniProtKB-EC"/>
</dbReference>
<accession>A0A9W8JJ43</accession>
<evidence type="ECO:0000256" key="10">
    <source>
        <dbReference type="ARBA" id="ARBA00043193"/>
    </source>
</evidence>